<dbReference type="EMBL" id="QICQ01000013">
    <property type="protein sequence ID" value="PXV81045.1"/>
    <property type="molecule type" value="Genomic_DNA"/>
</dbReference>
<reference evidence="1 2" key="1">
    <citation type="submission" date="2018-04" db="EMBL/GenBank/DDBJ databases">
        <title>Active sludge and wastewater microbial communities from Klosterneuburg, Austria.</title>
        <authorList>
            <person name="Wagner M."/>
        </authorList>
    </citation>
    <scope>NUCLEOTIDE SEQUENCE [LARGE SCALE GENOMIC DNA]</scope>
    <source>
        <strain evidence="1 2">Nm 57</strain>
    </source>
</reference>
<sequence>MLVLDFAMLTGYGTRVWPCTALAGFLANEQ</sequence>
<evidence type="ECO:0000313" key="2">
    <source>
        <dbReference type="Proteomes" id="UP000247780"/>
    </source>
</evidence>
<evidence type="ECO:0000313" key="1">
    <source>
        <dbReference type="EMBL" id="PXV81045.1"/>
    </source>
</evidence>
<accession>A0ABX5MAD7</accession>
<proteinExistence type="predicted"/>
<gene>
    <name evidence="1" type="ORF">C8R14_11323</name>
</gene>
<dbReference type="Proteomes" id="UP000247780">
    <property type="component" value="Unassembled WGS sequence"/>
</dbReference>
<keyword evidence="2" id="KW-1185">Reference proteome</keyword>
<name>A0ABX5MAD7_9PROT</name>
<comment type="caution">
    <text evidence="1">The sequence shown here is derived from an EMBL/GenBank/DDBJ whole genome shotgun (WGS) entry which is preliminary data.</text>
</comment>
<protein>
    <submittedName>
        <fullName evidence="1">Uncharacterized protein</fullName>
    </submittedName>
</protein>
<organism evidence="1 2">
    <name type="scientific">Nitrosomonas eutropha</name>
    <dbReference type="NCBI Taxonomy" id="916"/>
    <lineage>
        <taxon>Bacteria</taxon>
        <taxon>Pseudomonadati</taxon>
        <taxon>Pseudomonadota</taxon>
        <taxon>Betaproteobacteria</taxon>
        <taxon>Nitrosomonadales</taxon>
        <taxon>Nitrosomonadaceae</taxon>
        <taxon>Nitrosomonas</taxon>
    </lineage>
</organism>